<comment type="similarity">
    <text evidence="2">Belongs to the RseB family.</text>
</comment>
<dbReference type="GO" id="GO:0045152">
    <property type="term" value="F:antisigma factor binding"/>
    <property type="evidence" value="ECO:0007669"/>
    <property type="project" value="TreeGrafter"/>
</dbReference>
<dbReference type="Proteomes" id="UP000218554">
    <property type="component" value="Chromosome"/>
</dbReference>
<protein>
    <submittedName>
        <fullName evidence="8">Sigma factor RpoE negative regulatory protein RseB</fullName>
    </submittedName>
</protein>
<organism evidence="8 9">
    <name type="scientific">Metapseudomonas furukawaii</name>
    <name type="common">Pseudomonas furukawaii</name>
    <dbReference type="NCBI Taxonomy" id="1149133"/>
    <lineage>
        <taxon>Bacteria</taxon>
        <taxon>Pseudomonadati</taxon>
        <taxon>Pseudomonadota</taxon>
        <taxon>Gammaproteobacteria</taxon>
        <taxon>Pseudomonadales</taxon>
        <taxon>Pseudomonadaceae</taxon>
        <taxon>Metapseudomonas</taxon>
    </lineage>
</organism>
<keyword evidence="4" id="KW-0574">Periplasm</keyword>
<dbReference type="InterPro" id="IPR033434">
    <property type="entry name" value="MucB/RseB_N"/>
</dbReference>
<dbReference type="Pfam" id="PF03888">
    <property type="entry name" value="MucB_RseB"/>
    <property type="match status" value="1"/>
</dbReference>
<dbReference type="InterPro" id="IPR005588">
    <property type="entry name" value="MucB_RseB"/>
</dbReference>
<keyword evidence="9" id="KW-1185">Reference proteome</keyword>
<feature type="signal peptide" evidence="5">
    <location>
        <begin position="1"/>
        <end position="20"/>
    </location>
</feature>
<dbReference type="EMBL" id="AP014862">
    <property type="protein sequence ID" value="BAU73035.1"/>
    <property type="molecule type" value="Genomic_DNA"/>
</dbReference>
<evidence type="ECO:0000256" key="3">
    <source>
        <dbReference type="ARBA" id="ARBA00022729"/>
    </source>
</evidence>
<dbReference type="GO" id="GO:0030288">
    <property type="term" value="C:outer membrane-bounded periplasmic space"/>
    <property type="evidence" value="ECO:0007669"/>
    <property type="project" value="TreeGrafter"/>
</dbReference>
<dbReference type="AlphaFoldDB" id="A0AAD1BXU1"/>
<gene>
    <name evidence="8" type="ORF">KF707C_13470</name>
</gene>
<evidence type="ECO:0000256" key="5">
    <source>
        <dbReference type="SAM" id="SignalP"/>
    </source>
</evidence>
<feature type="domain" description="MucB/RseB C-terminal" evidence="7">
    <location>
        <begin position="209"/>
        <end position="308"/>
    </location>
</feature>
<reference evidence="9" key="1">
    <citation type="submission" date="2015-05" db="EMBL/GenBank/DDBJ databases">
        <title>Draft genome sequencing of a biphenyl-degrading bacterium, Pseudomonas balearica KF707 (=NBRC110670).</title>
        <authorList>
            <person name="Kimura N."/>
            <person name="Hirose J."/>
            <person name="Watanabe T."/>
            <person name="Suenaga H."/>
            <person name="Fujihara H."/>
            <person name="Noguchi M."/>
            <person name="Hashimoto M."/>
            <person name="Shimodaira J."/>
            <person name="Tsuchikane K."/>
            <person name="Hosoyama A."/>
            <person name="Yamazoe A."/>
            <person name="Fujita N."/>
            <person name="Furukawa K."/>
        </authorList>
    </citation>
    <scope>NUCLEOTIDE SEQUENCE [LARGE SCALE GENOMIC DNA]</scope>
    <source>
        <strain evidence="9">DSM 10086 / NBRC 110670 / KF707</strain>
    </source>
</reference>
<dbReference type="CDD" id="cd16327">
    <property type="entry name" value="RseB"/>
    <property type="match status" value="1"/>
</dbReference>
<evidence type="ECO:0000256" key="2">
    <source>
        <dbReference type="ARBA" id="ARBA00008150"/>
    </source>
</evidence>
<accession>A0AAD1BXU1</accession>
<sequence length="316" mass="34525">MRALPVIILLGGWLTQTAHAADAQDWLQRLADAEQRQSFQGTFVYERNGSFSTHQVWHQVRPGGEVRERLLQLDGPAQEVLRVNGRTQCVTGALSDQMADGQAWPARALDARQLSEWYDLKVAGESRVAGRSATVLTLTPRDQHRYGFELHLDRDTGLPLKSLLLSDRAHLLERLQFTRVDTASAIDDADLQPSAACKAVRSSEAATDAPARWRSDWLPPGFSLTSAQERRSPASSEAVSSLLYSDGLARFSVFLEPLHGTVVEDARSQLGPTVMVSKRISTAEGDVMVTVVGEIPLGTAERVALSMRAAEATAAQ</sequence>
<evidence type="ECO:0000259" key="6">
    <source>
        <dbReference type="Pfam" id="PF03888"/>
    </source>
</evidence>
<dbReference type="Gene3D" id="3.30.200.100">
    <property type="entry name" value="MucB/RseB, C-terminal domain"/>
    <property type="match status" value="1"/>
</dbReference>
<evidence type="ECO:0000256" key="1">
    <source>
        <dbReference type="ARBA" id="ARBA00004418"/>
    </source>
</evidence>
<dbReference type="RefSeq" id="WP_003455237.1">
    <property type="nucleotide sequence ID" value="NZ_AJMR01000223.1"/>
</dbReference>
<dbReference type="InterPro" id="IPR033436">
    <property type="entry name" value="MucB/RseB_C"/>
</dbReference>
<feature type="chain" id="PRO_5041905973" evidence="5">
    <location>
        <begin position="21"/>
        <end position="316"/>
    </location>
</feature>
<dbReference type="PANTHER" id="PTHR38782:SF1">
    <property type="entry name" value="SIGMA-E FACTOR REGULATORY PROTEIN RSEB"/>
    <property type="match status" value="1"/>
</dbReference>
<proteinExistence type="inferred from homology"/>
<name>A0AAD1BXU1_METFU</name>
<dbReference type="Gene3D" id="2.50.20.10">
    <property type="entry name" value="Lipoprotein localisation LolA/LolB/LppX"/>
    <property type="match status" value="1"/>
</dbReference>
<feature type="domain" description="MucB/RseB N-terminal" evidence="6">
    <location>
        <begin position="22"/>
        <end position="194"/>
    </location>
</feature>
<comment type="subcellular location">
    <subcellularLocation>
        <location evidence="1">Periplasm</location>
    </subcellularLocation>
</comment>
<keyword evidence="3 5" id="KW-0732">Signal</keyword>
<evidence type="ECO:0000313" key="8">
    <source>
        <dbReference type="EMBL" id="BAU73035.1"/>
    </source>
</evidence>
<dbReference type="InterPro" id="IPR038484">
    <property type="entry name" value="MucB/RseB_C_sf"/>
</dbReference>
<dbReference type="KEGG" id="pfuw:KF707C_13470"/>
<dbReference type="PIRSF" id="PIRSF005427">
    <property type="entry name" value="RseB"/>
    <property type="match status" value="1"/>
</dbReference>
<evidence type="ECO:0000259" key="7">
    <source>
        <dbReference type="Pfam" id="PF17188"/>
    </source>
</evidence>
<dbReference type="PANTHER" id="PTHR38782">
    <property type="match status" value="1"/>
</dbReference>
<dbReference type="Pfam" id="PF17188">
    <property type="entry name" value="MucB_RseB_C"/>
    <property type="match status" value="1"/>
</dbReference>
<dbReference type="GO" id="GO:0032885">
    <property type="term" value="P:regulation of polysaccharide biosynthetic process"/>
    <property type="evidence" value="ECO:0007669"/>
    <property type="project" value="TreeGrafter"/>
</dbReference>
<reference evidence="8 9" key="2">
    <citation type="journal article" date="2017" name="Int. J. Syst. Evol. Microbiol.">
        <title>Pseudomonas furukawaii sp. nov., a polychlorinated biphenyl-degrading bacterium isolated from biphenyl-contaminated soil in Japan.</title>
        <authorList>
            <person name="Kimura N."/>
            <person name="Watanabe T."/>
            <person name="Suenaga H."/>
            <person name="Fujihara H."/>
            <person name="Futagami T."/>
            <person name="Goto M."/>
            <person name="Hanada S."/>
            <person name="Hirose J."/>
        </authorList>
    </citation>
    <scope>NUCLEOTIDE SEQUENCE [LARGE SCALE GENOMIC DNA]</scope>
    <source>
        <strain evidence="9">DSM 10086 / NBRC 110670 / KF707</strain>
    </source>
</reference>
<evidence type="ECO:0000256" key="4">
    <source>
        <dbReference type="ARBA" id="ARBA00022764"/>
    </source>
</evidence>
<evidence type="ECO:0000313" key="9">
    <source>
        <dbReference type="Proteomes" id="UP000218554"/>
    </source>
</evidence>